<protein>
    <submittedName>
        <fullName evidence="2">Cytochrome P450</fullName>
    </submittedName>
</protein>
<name>A0ABN1H5S4_9ACTN</name>
<dbReference type="Pfam" id="PF00067">
    <property type="entry name" value="p450"/>
    <property type="match status" value="1"/>
</dbReference>
<dbReference type="PANTHER" id="PTHR46696:SF4">
    <property type="entry name" value="BIOTIN BIOSYNTHESIS CYTOCHROME P450"/>
    <property type="match status" value="1"/>
</dbReference>
<dbReference type="PRINTS" id="PR00359">
    <property type="entry name" value="BP450"/>
</dbReference>
<evidence type="ECO:0000313" key="3">
    <source>
        <dbReference type="Proteomes" id="UP001500957"/>
    </source>
</evidence>
<sequence length="445" mass="50827">MTIEHQLPDIDWDDDGQADFLPATNLNKPDYDPVDVSSKAFWSQLLEDQDRSFAILRRERPVSWQRPVEDAVTPDPDDPGFWALTRLEDIQRVSRDNETFISGQGVLFDMLPPIFLEMSQSFLAMDDPEHAKLRRLVSSAFTPRQVRRMEDKIREITTQCVDDIVDKGKIDFPAEFCSRFPLRVHCAIWGVPDHLAEETGAAARDVVAWADPDLLAGRDPQEVQVEACARLHDIAAEMISERRQNRRDDLMQALMDAEIDGEQLDEAQIGAFFVLMSVAGTDTTQHTTTFAVMGLTEFPEQKKWLLEDFDNRIDGAVEEFIRFGTPVMTFRRTAVRETEIAGQRIMPGDKVVFLYASGNRDDTLIDRPWELDLSRDPNPHCGFGGGGVHYCLGSQLAKMMLRHALKELLFRIPEFQTSNPRFMGTNFMRAVTHLDFEFTPERKET</sequence>
<dbReference type="InterPro" id="IPR002397">
    <property type="entry name" value="Cyt_P450_B"/>
</dbReference>
<evidence type="ECO:0000256" key="1">
    <source>
        <dbReference type="ARBA" id="ARBA00010617"/>
    </source>
</evidence>
<proteinExistence type="inferred from homology"/>
<keyword evidence="3" id="KW-1185">Reference proteome</keyword>
<gene>
    <name evidence="2" type="ORF">GCM10009547_36800</name>
</gene>
<reference evidence="2 3" key="1">
    <citation type="journal article" date="2019" name="Int. J. Syst. Evol. Microbiol.">
        <title>The Global Catalogue of Microorganisms (GCM) 10K type strain sequencing project: providing services to taxonomists for standard genome sequencing and annotation.</title>
        <authorList>
            <consortium name="The Broad Institute Genomics Platform"/>
            <consortium name="The Broad Institute Genome Sequencing Center for Infectious Disease"/>
            <person name="Wu L."/>
            <person name="Ma J."/>
        </authorList>
    </citation>
    <scope>NUCLEOTIDE SEQUENCE [LARGE SCALE GENOMIC DNA]</scope>
    <source>
        <strain evidence="2 3">JCM 10671</strain>
    </source>
</reference>
<dbReference type="InterPro" id="IPR001128">
    <property type="entry name" value="Cyt_P450"/>
</dbReference>
<dbReference type="SUPFAM" id="SSF48264">
    <property type="entry name" value="Cytochrome P450"/>
    <property type="match status" value="1"/>
</dbReference>
<dbReference type="RefSeq" id="WP_344607438.1">
    <property type="nucleotide sequence ID" value="NZ_BAAAHE010000036.1"/>
</dbReference>
<evidence type="ECO:0000313" key="2">
    <source>
        <dbReference type="EMBL" id="GAA0629763.1"/>
    </source>
</evidence>
<accession>A0ABN1H5S4</accession>
<dbReference type="Proteomes" id="UP001500957">
    <property type="component" value="Unassembled WGS sequence"/>
</dbReference>
<dbReference type="PANTHER" id="PTHR46696">
    <property type="entry name" value="P450, PUTATIVE (EUROFUNG)-RELATED"/>
    <property type="match status" value="1"/>
</dbReference>
<dbReference type="InterPro" id="IPR036396">
    <property type="entry name" value="Cyt_P450_sf"/>
</dbReference>
<comment type="caution">
    <text evidence="2">The sequence shown here is derived from an EMBL/GenBank/DDBJ whole genome shotgun (WGS) entry which is preliminary data.</text>
</comment>
<comment type="similarity">
    <text evidence="1">Belongs to the cytochrome P450 family.</text>
</comment>
<organism evidence="2 3">
    <name type="scientific">Sporichthya brevicatena</name>
    <dbReference type="NCBI Taxonomy" id="171442"/>
    <lineage>
        <taxon>Bacteria</taxon>
        <taxon>Bacillati</taxon>
        <taxon>Actinomycetota</taxon>
        <taxon>Actinomycetes</taxon>
        <taxon>Sporichthyales</taxon>
        <taxon>Sporichthyaceae</taxon>
        <taxon>Sporichthya</taxon>
    </lineage>
</organism>
<dbReference type="EMBL" id="BAAAHE010000036">
    <property type="protein sequence ID" value="GAA0629763.1"/>
    <property type="molecule type" value="Genomic_DNA"/>
</dbReference>
<dbReference type="Gene3D" id="1.10.630.10">
    <property type="entry name" value="Cytochrome P450"/>
    <property type="match status" value="1"/>
</dbReference>